<keyword evidence="2" id="KW-0732">Signal</keyword>
<keyword evidence="4" id="KW-1185">Reference proteome</keyword>
<keyword evidence="1" id="KW-0802">TPR repeat</keyword>
<dbReference type="SUPFAM" id="SSF48452">
    <property type="entry name" value="TPR-like"/>
    <property type="match status" value="3"/>
</dbReference>
<name>A0ABX2DF43_9SPHI</name>
<dbReference type="Gene3D" id="1.25.40.10">
    <property type="entry name" value="Tetratricopeptide repeat domain"/>
    <property type="match status" value="3"/>
</dbReference>
<dbReference type="EMBL" id="JABMKV010000003">
    <property type="protein sequence ID" value="NQX32703.1"/>
    <property type="molecule type" value="Genomic_DNA"/>
</dbReference>
<gene>
    <name evidence="3" type="ORF">HQN85_13260</name>
</gene>
<dbReference type="Pfam" id="PF13432">
    <property type="entry name" value="TPR_16"/>
    <property type="match status" value="1"/>
</dbReference>
<protein>
    <submittedName>
        <fullName evidence="3">Tetratricopeptide repeat protein</fullName>
    </submittedName>
</protein>
<proteinExistence type="predicted"/>
<dbReference type="PANTHER" id="PTHR12558:SF13">
    <property type="entry name" value="CELL DIVISION CYCLE PROTEIN 27 HOMOLOG"/>
    <property type="match status" value="1"/>
</dbReference>
<dbReference type="InterPro" id="IPR019734">
    <property type="entry name" value="TPR_rpt"/>
</dbReference>
<comment type="caution">
    <text evidence="3">The sequence shown here is derived from an EMBL/GenBank/DDBJ whole genome shotgun (WGS) entry which is preliminary data.</text>
</comment>
<evidence type="ECO:0000313" key="4">
    <source>
        <dbReference type="Proteomes" id="UP000762110"/>
    </source>
</evidence>
<feature type="signal peptide" evidence="2">
    <location>
        <begin position="1"/>
        <end position="19"/>
    </location>
</feature>
<evidence type="ECO:0000313" key="3">
    <source>
        <dbReference type="EMBL" id="NQX32703.1"/>
    </source>
</evidence>
<dbReference type="Pfam" id="PF13181">
    <property type="entry name" value="TPR_8"/>
    <property type="match status" value="1"/>
</dbReference>
<feature type="repeat" description="TPR" evidence="1">
    <location>
        <begin position="67"/>
        <end position="100"/>
    </location>
</feature>
<evidence type="ECO:0000256" key="1">
    <source>
        <dbReference type="PROSITE-ProRule" id="PRU00339"/>
    </source>
</evidence>
<organism evidence="3 4">
    <name type="scientific">Pedobacter boryungensis</name>
    <dbReference type="NCBI Taxonomy" id="869962"/>
    <lineage>
        <taxon>Bacteria</taxon>
        <taxon>Pseudomonadati</taxon>
        <taxon>Bacteroidota</taxon>
        <taxon>Sphingobacteriia</taxon>
        <taxon>Sphingobacteriales</taxon>
        <taxon>Sphingobacteriaceae</taxon>
        <taxon>Pedobacter</taxon>
    </lineage>
</organism>
<dbReference type="InterPro" id="IPR011990">
    <property type="entry name" value="TPR-like_helical_dom_sf"/>
</dbReference>
<dbReference type="PANTHER" id="PTHR12558">
    <property type="entry name" value="CELL DIVISION CYCLE 16,23,27"/>
    <property type="match status" value="1"/>
</dbReference>
<dbReference type="Pfam" id="PF13429">
    <property type="entry name" value="TPR_15"/>
    <property type="match status" value="1"/>
</dbReference>
<reference evidence="3 4" key="1">
    <citation type="submission" date="2020-05" db="EMBL/GenBank/DDBJ databases">
        <title>Description of Pedobacter foliorum sp. nov.</title>
        <authorList>
            <person name="Qi S."/>
            <person name="Carlier A."/>
            <person name="Cnockaert M."/>
            <person name="Vandamme P."/>
        </authorList>
    </citation>
    <scope>NUCLEOTIDE SEQUENCE [LARGE SCALE GENOMIC DNA]</scope>
    <source>
        <strain evidence="3 4">LMG 31300</strain>
    </source>
</reference>
<dbReference type="RefSeq" id="WP_173273008.1">
    <property type="nucleotide sequence ID" value="NZ_JABMKV010000003.1"/>
</dbReference>
<feature type="repeat" description="TPR" evidence="1">
    <location>
        <begin position="414"/>
        <end position="447"/>
    </location>
</feature>
<feature type="chain" id="PRO_5046600589" evidence="2">
    <location>
        <begin position="20"/>
        <end position="565"/>
    </location>
</feature>
<evidence type="ECO:0000256" key="2">
    <source>
        <dbReference type="SAM" id="SignalP"/>
    </source>
</evidence>
<feature type="repeat" description="TPR" evidence="1">
    <location>
        <begin position="202"/>
        <end position="235"/>
    </location>
</feature>
<dbReference type="PROSITE" id="PS50005">
    <property type="entry name" value="TPR"/>
    <property type="match status" value="3"/>
</dbReference>
<dbReference type="SMART" id="SM00028">
    <property type="entry name" value="TPR"/>
    <property type="match status" value="8"/>
</dbReference>
<dbReference type="Proteomes" id="UP000762110">
    <property type="component" value="Unassembled WGS sequence"/>
</dbReference>
<sequence length="565" mass="63879">MKFKLTFLFLFFVNGLLFAQESPAQETREGNVVKELFFAGLKEKMADNYANASLSFSKILAIDPKNDAAYFELASLNYRQNKLLDAETAIKQAISLNPKNIWYLKLQTEIYKRNGNMDALVNVFNQLIQLSPETDTYYFDRANALFIAGKTEDSEKAYEEIEQKFGSSKELTFAKQRLTIQGNDAPNNDSINKLLAENPTDVKSYLYLSGVLLEKDKKEEALALLQKAKVLEPDNYEVDLAMADIYNSQKKNELAIISLKSAFVHQAMPIASKLKIVSLMLPRFNNQTVVKDATDLIQIAVKTHPNDQKLVVLYGDVWYQQNNLSAAKEQYLAALKISDQIYAAWEKLLGIQTLLGQYKEAIKTGEEALSIYPNQAILYYYSAFALHRNGQNAEAGLEIKSALQLDPDDTNLKAMIFALQAEVLIDQEKLKEADVAFDKAISLAPDNYLTLSNYAYYLALRNQNLSKAEILAEKSVKALPKNASILDTYALVLLKLGKHDEALIWMEKALQNNEASNPVYLEHYGDILFLKGEKDKAVMQWQKAKQAGNVSEKLNKKINEKKYIK</sequence>
<accession>A0ABX2DF43</accession>